<organism evidence="1">
    <name type="scientific">Arundo donax</name>
    <name type="common">Giant reed</name>
    <name type="synonym">Donax arundinaceus</name>
    <dbReference type="NCBI Taxonomy" id="35708"/>
    <lineage>
        <taxon>Eukaryota</taxon>
        <taxon>Viridiplantae</taxon>
        <taxon>Streptophyta</taxon>
        <taxon>Embryophyta</taxon>
        <taxon>Tracheophyta</taxon>
        <taxon>Spermatophyta</taxon>
        <taxon>Magnoliopsida</taxon>
        <taxon>Liliopsida</taxon>
        <taxon>Poales</taxon>
        <taxon>Poaceae</taxon>
        <taxon>PACMAD clade</taxon>
        <taxon>Arundinoideae</taxon>
        <taxon>Arundineae</taxon>
        <taxon>Arundo</taxon>
    </lineage>
</organism>
<name>A0A0A8Y5J0_ARUDO</name>
<sequence>MTLAVKSVKGKKD</sequence>
<proteinExistence type="predicted"/>
<reference evidence="1" key="1">
    <citation type="submission" date="2014-09" db="EMBL/GenBank/DDBJ databases">
        <authorList>
            <person name="Magalhaes I.L.F."/>
            <person name="Oliveira U."/>
            <person name="Santos F.R."/>
            <person name="Vidigal T.H.D.A."/>
            <person name="Brescovit A.D."/>
            <person name="Santos A.J."/>
        </authorList>
    </citation>
    <scope>NUCLEOTIDE SEQUENCE</scope>
    <source>
        <tissue evidence="1">Shoot tissue taken approximately 20 cm above the soil surface</tissue>
    </source>
</reference>
<reference evidence="1" key="2">
    <citation type="journal article" date="2015" name="Data Brief">
        <title>Shoot transcriptome of the giant reed, Arundo donax.</title>
        <authorList>
            <person name="Barrero R.A."/>
            <person name="Guerrero F.D."/>
            <person name="Moolhuijzen P."/>
            <person name="Goolsby J.A."/>
            <person name="Tidwell J."/>
            <person name="Bellgard S.E."/>
            <person name="Bellgard M.I."/>
        </authorList>
    </citation>
    <scope>NUCLEOTIDE SEQUENCE</scope>
    <source>
        <tissue evidence="1">Shoot tissue taken approximately 20 cm above the soil surface</tissue>
    </source>
</reference>
<dbReference type="EMBL" id="GBRH01277662">
    <property type="protein sequence ID" value="JAD20233.1"/>
    <property type="molecule type" value="Transcribed_RNA"/>
</dbReference>
<protein>
    <submittedName>
        <fullName evidence="1">Uncharacterized protein</fullName>
    </submittedName>
</protein>
<evidence type="ECO:0000313" key="1">
    <source>
        <dbReference type="EMBL" id="JAD20233.1"/>
    </source>
</evidence>
<accession>A0A0A8Y5J0</accession>